<feature type="coiled-coil region" evidence="1">
    <location>
        <begin position="536"/>
        <end position="563"/>
    </location>
</feature>
<feature type="transmembrane region" description="Helical" evidence="2">
    <location>
        <begin position="506"/>
        <end position="531"/>
    </location>
</feature>
<reference evidence="3 4" key="1">
    <citation type="journal article" date="2016" name="Nat. Commun.">
        <title>Thousands of microbial genomes shed light on interconnected biogeochemical processes in an aquifer system.</title>
        <authorList>
            <person name="Anantharaman K."/>
            <person name="Brown C.T."/>
            <person name="Hug L.A."/>
            <person name="Sharon I."/>
            <person name="Castelle C.J."/>
            <person name="Probst A.J."/>
            <person name="Thomas B.C."/>
            <person name="Singh A."/>
            <person name="Wilkins M.J."/>
            <person name="Karaoz U."/>
            <person name="Brodie E.L."/>
            <person name="Williams K.H."/>
            <person name="Hubbard S.S."/>
            <person name="Banfield J.F."/>
        </authorList>
    </citation>
    <scope>NUCLEOTIDE SEQUENCE [LARGE SCALE GENOMIC DNA]</scope>
</reference>
<name>A0A1F7WL24_9BACT</name>
<protein>
    <submittedName>
        <fullName evidence="3">Uncharacterized protein</fullName>
    </submittedName>
</protein>
<dbReference type="SUPFAM" id="SSF48452">
    <property type="entry name" value="TPR-like"/>
    <property type="match status" value="1"/>
</dbReference>
<dbReference type="AlphaFoldDB" id="A0A1F7WL24"/>
<proteinExistence type="predicted"/>
<dbReference type="Gene3D" id="1.25.40.10">
    <property type="entry name" value="Tetratricopeptide repeat domain"/>
    <property type="match status" value="1"/>
</dbReference>
<evidence type="ECO:0000313" key="3">
    <source>
        <dbReference type="EMBL" id="OGM02828.1"/>
    </source>
</evidence>
<comment type="caution">
    <text evidence="3">The sequence shown here is derived from an EMBL/GenBank/DDBJ whole genome shotgun (WGS) entry which is preliminary data.</text>
</comment>
<keyword evidence="2" id="KW-1133">Transmembrane helix</keyword>
<evidence type="ECO:0000256" key="2">
    <source>
        <dbReference type="SAM" id="Phobius"/>
    </source>
</evidence>
<keyword evidence="2" id="KW-0812">Transmembrane</keyword>
<dbReference type="InterPro" id="IPR011990">
    <property type="entry name" value="TPR-like_helical_dom_sf"/>
</dbReference>
<organism evidence="3 4">
    <name type="scientific">Candidatus Wallbacteria bacterium GWC2_49_35</name>
    <dbReference type="NCBI Taxonomy" id="1817813"/>
    <lineage>
        <taxon>Bacteria</taxon>
        <taxon>Candidatus Walliibacteriota</taxon>
    </lineage>
</organism>
<sequence>MSNFKLEYSIEYNQIKERRRLAKTPMNTGGDSSTGFVNAVAAIIRQMSSEKLPNDSAPDLLSRRNALFAKVITSENLEGIIGEVSSSVAKSVVNACAIANFSFAEYLFWFECEGAELKKFRMGAGAEDSSVKLARTIRRRAEESYKQGNFTEALKLFKEADEKFPGDFTVHYQLGLINFFEKADYPVALDYFRKASKYSQNKSKHVFINAMIFTGLLLRLCAQASSDANMYSESYQAIVQAYNSDPSNIFSIYALVQANTFNAASKKESLNLLKDLVKREKFFNIQIIYDRAFDPLLDDVESLYDSLLGDASNLVSQNFTKIDELLENLSKSVKFMTIPAKLAALKKDYEEIKKMAERRNCFDVIAANEKSAAVLTSLNDFSEEVKKNKAYFEIRDLIETLAKRFNEEYKESIKAHTKKEEKYAALKAGLAEVNKSYPVAEHERTVKKKNSDAEEVIPATVGWVHGKMFVAIKFISGCFAFTFVLAGIFIAYLFMREQFEQRMWVLICLVVLNLFFIPIYGSVLAEIYYVYVENKRKSLLHSIARLEREIELNKNRINEYDKNLREKYSNMVIEHIKVSKFTASQMLDAGIEGSFEKIKALMP</sequence>
<dbReference type="Proteomes" id="UP000178735">
    <property type="component" value="Unassembled WGS sequence"/>
</dbReference>
<feature type="transmembrane region" description="Helical" evidence="2">
    <location>
        <begin position="474"/>
        <end position="494"/>
    </location>
</feature>
<evidence type="ECO:0000256" key="1">
    <source>
        <dbReference type="SAM" id="Coils"/>
    </source>
</evidence>
<dbReference type="EMBL" id="MGFH01000200">
    <property type="protein sequence ID" value="OGM02828.1"/>
    <property type="molecule type" value="Genomic_DNA"/>
</dbReference>
<dbReference type="STRING" id="1817813.A2008_07250"/>
<gene>
    <name evidence="3" type="ORF">A2008_07250</name>
</gene>
<evidence type="ECO:0000313" key="4">
    <source>
        <dbReference type="Proteomes" id="UP000178735"/>
    </source>
</evidence>
<keyword evidence="2" id="KW-0472">Membrane</keyword>
<keyword evidence="1" id="KW-0175">Coiled coil</keyword>
<accession>A0A1F7WL24</accession>